<dbReference type="OrthoDB" id="6620016at2759"/>
<dbReference type="EMBL" id="GGMS01006666">
    <property type="protein sequence ID" value="MBY75869.1"/>
    <property type="molecule type" value="Transcribed_RNA"/>
</dbReference>
<keyword evidence="3" id="KW-1185">Reference proteome</keyword>
<dbReference type="GeneID" id="112683543"/>
<feature type="coiled-coil region" evidence="1">
    <location>
        <begin position="90"/>
        <end position="145"/>
    </location>
</feature>
<evidence type="ECO:0000256" key="1">
    <source>
        <dbReference type="SAM" id="Coils"/>
    </source>
</evidence>
<reference evidence="2" key="1">
    <citation type="submission" date="2018-04" db="EMBL/GenBank/DDBJ databases">
        <title>Transcriptome assembly of Sipha flava.</title>
        <authorList>
            <person name="Scully E.D."/>
            <person name="Geib S.M."/>
            <person name="Palmer N.A."/>
            <person name="Koch K."/>
            <person name="Bradshaw J."/>
            <person name="Heng-Moss T."/>
            <person name="Sarath G."/>
        </authorList>
    </citation>
    <scope>NUCLEOTIDE SEQUENCE</scope>
</reference>
<reference evidence="4" key="2">
    <citation type="submission" date="2025-04" db="UniProtKB">
        <authorList>
            <consortium name="RefSeq"/>
        </authorList>
    </citation>
    <scope>IDENTIFICATION</scope>
    <source>
        <tissue evidence="4">Whole body</tissue>
    </source>
</reference>
<evidence type="ECO:0000313" key="3">
    <source>
        <dbReference type="Proteomes" id="UP000694846"/>
    </source>
</evidence>
<dbReference type="AlphaFoldDB" id="A0A2S2QDR9"/>
<name>A0A2S2QDR9_9HEMI</name>
<evidence type="ECO:0000313" key="2">
    <source>
        <dbReference type="EMBL" id="MBY75869.1"/>
    </source>
</evidence>
<sequence length="170" mass="19802">MDTVNHGSAKDMGDIGEVLRDVSDLSPEDLKKQNRNLQKFLVKVIDLLKEKTDRCITQEKHIEALALQTNSLKEVVEITKHMLAIRSSEVKRMTEDLESLQGKINEEKIRHSAIIEKMNLAAKLNDELRSEYKQQSERFENMRIKYDEKFSILSEENKKLQETVKTNKDE</sequence>
<dbReference type="RefSeq" id="XP_025410394.1">
    <property type="nucleotide sequence ID" value="XM_025554609.1"/>
</dbReference>
<evidence type="ECO:0000313" key="4">
    <source>
        <dbReference type="RefSeq" id="XP_025410394.1"/>
    </source>
</evidence>
<organism evidence="2">
    <name type="scientific">Sipha flava</name>
    <name type="common">yellow sugarcane aphid</name>
    <dbReference type="NCBI Taxonomy" id="143950"/>
    <lineage>
        <taxon>Eukaryota</taxon>
        <taxon>Metazoa</taxon>
        <taxon>Ecdysozoa</taxon>
        <taxon>Arthropoda</taxon>
        <taxon>Hexapoda</taxon>
        <taxon>Insecta</taxon>
        <taxon>Pterygota</taxon>
        <taxon>Neoptera</taxon>
        <taxon>Paraneoptera</taxon>
        <taxon>Hemiptera</taxon>
        <taxon>Sternorrhyncha</taxon>
        <taxon>Aphidomorpha</taxon>
        <taxon>Aphidoidea</taxon>
        <taxon>Aphididae</taxon>
        <taxon>Sipha</taxon>
    </lineage>
</organism>
<keyword evidence="1" id="KW-0175">Coiled coil</keyword>
<dbReference type="Proteomes" id="UP000694846">
    <property type="component" value="Unplaced"/>
</dbReference>
<accession>A0A2S2QDR9</accession>
<proteinExistence type="predicted"/>
<gene>
    <name evidence="4" type="primary">LOC112683543</name>
    <name evidence="2" type="ORF">g.113506</name>
</gene>
<protein>
    <submittedName>
        <fullName evidence="4">Uncharacterized protein LOC112683543 isoform X1</fullName>
    </submittedName>
</protein>